<dbReference type="Proteomes" id="UP000594015">
    <property type="component" value="Chromosome"/>
</dbReference>
<dbReference type="EMBL" id="CP030050">
    <property type="protein sequence ID" value="QOZ71726.1"/>
    <property type="molecule type" value="Genomic_DNA"/>
</dbReference>
<dbReference type="AlphaFoldDB" id="A0AAE7TL25"/>
<evidence type="ECO:0000313" key="2">
    <source>
        <dbReference type="Proteomes" id="UP000594015"/>
    </source>
</evidence>
<proteinExistence type="predicted"/>
<organism evidence="1 2">
    <name type="scientific">Bradyrhizobium arachidis</name>
    <dbReference type="NCBI Taxonomy" id="858423"/>
    <lineage>
        <taxon>Bacteria</taxon>
        <taxon>Pseudomonadati</taxon>
        <taxon>Pseudomonadota</taxon>
        <taxon>Alphaproteobacteria</taxon>
        <taxon>Hyphomicrobiales</taxon>
        <taxon>Nitrobacteraceae</taxon>
        <taxon>Bradyrhizobium</taxon>
    </lineage>
</organism>
<gene>
    <name evidence="1" type="ORF">WN72_39615</name>
</gene>
<protein>
    <submittedName>
        <fullName evidence="1">Uncharacterized protein</fullName>
    </submittedName>
</protein>
<accession>A0AAE7TL25</accession>
<reference evidence="1 2" key="1">
    <citation type="submission" date="2018-06" db="EMBL/GenBank/DDBJ databases">
        <title>Comparative genomics of Bradyrhizobium nodulating Arachidis hypogaea.</title>
        <authorList>
            <person name="Li Y."/>
        </authorList>
    </citation>
    <scope>NUCLEOTIDE SEQUENCE [LARGE SCALE GENOMIC DNA]</scope>
    <source>
        <strain evidence="1 2">CCBAU 051107</strain>
    </source>
</reference>
<name>A0AAE7TL25_9BRAD</name>
<dbReference type="KEGG" id="barh:WN72_39615"/>
<evidence type="ECO:0000313" key="1">
    <source>
        <dbReference type="EMBL" id="QOZ71726.1"/>
    </source>
</evidence>
<sequence length="84" mass="8980">MIQIKQAASIKSCHRPILADPQLGSLRRFGLISGVFGLVSPADVLQILPLFALGPEPDVLTLSGTETIVAFAIAIVVRSQRIDQ</sequence>